<evidence type="ECO:0000313" key="10">
    <source>
        <dbReference type="Proteomes" id="UP000175669"/>
    </source>
</evidence>
<dbReference type="InterPro" id="IPR038078">
    <property type="entry name" value="PhoU-like_sf"/>
</dbReference>
<dbReference type="FunFam" id="1.20.58.220:FF:000001">
    <property type="entry name" value="Phosphate-specific transport system accessory protein PhoU"/>
    <property type="match status" value="1"/>
</dbReference>
<keyword evidence="3 7" id="KW-0813">Transport</keyword>
<reference evidence="10" key="1">
    <citation type="submission" date="2016-07" db="EMBL/GenBank/DDBJ databases">
        <authorList>
            <person name="Florea S."/>
            <person name="Webb J.S."/>
            <person name="Jaromczyk J."/>
            <person name="Schardl C.L."/>
        </authorList>
    </citation>
    <scope>NUCLEOTIDE SEQUENCE [LARGE SCALE GENOMIC DNA]</scope>
    <source>
        <strain evidence="10">KCTC 42131</strain>
    </source>
</reference>
<feature type="domain" description="PhoU" evidence="8">
    <location>
        <begin position="28"/>
        <end position="114"/>
    </location>
</feature>
<dbReference type="Proteomes" id="UP000175669">
    <property type="component" value="Unassembled WGS sequence"/>
</dbReference>
<evidence type="ECO:0000256" key="4">
    <source>
        <dbReference type="ARBA" id="ARBA00022490"/>
    </source>
</evidence>
<dbReference type="InterPro" id="IPR026022">
    <property type="entry name" value="PhoU_dom"/>
</dbReference>
<gene>
    <name evidence="9" type="ORF">PHACT_14080</name>
</gene>
<dbReference type="RefSeq" id="WP_070118894.1">
    <property type="nucleotide sequence ID" value="NZ_CAXATG010000005.1"/>
</dbReference>
<evidence type="ECO:0000256" key="7">
    <source>
        <dbReference type="PIRNR" id="PIRNR003107"/>
    </source>
</evidence>
<keyword evidence="5 7" id="KW-0592">Phosphate transport</keyword>
<proteinExistence type="inferred from homology"/>
<comment type="function">
    <text evidence="6 7">Plays a role in the regulation of phosphate uptake.</text>
</comment>
<evidence type="ECO:0000313" key="9">
    <source>
        <dbReference type="EMBL" id="OFE11644.1"/>
    </source>
</evidence>
<comment type="subunit">
    <text evidence="7">Homodimer.</text>
</comment>
<dbReference type="InterPro" id="IPR028366">
    <property type="entry name" value="PhoU"/>
</dbReference>
<dbReference type="GO" id="GO:0005737">
    <property type="term" value="C:cytoplasm"/>
    <property type="evidence" value="ECO:0007669"/>
    <property type="project" value="UniProtKB-SubCell"/>
</dbReference>
<name>A0A1E8CGS5_9GAMM</name>
<evidence type="ECO:0000259" key="8">
    <source>
        <dbReference type="Pfam" id="PF01895"/>
    </source>
</evidence>
<comment type="caution">
    <text evidence="9">The sequence shown here is derived from an EMBL/GenBank/DDBJ whole genome shotgun (WGS) entry which is preliminary data.</text>
</comment>
<comment type="similarity">
    <text evidence="2 7">Belongs to the PhoU family.</text>
</comment>
<dbReference type="PIRSF" id="PIRSF003107">
    <property type="entry name" value="PhoU"/>
    <property type="match status" value="1"/>
</dbReference>
<dbReference type="PANTHER" id="PTHR42930">
    <property type="entry name" value="PHOSPHATE-SPECIFIC TRANSPORT SYSTEM ACCESSORY PROTEIN PHOU"/>
    <property type="match status" value="1"/>
</dbReference>
<accession>A0A1E8CGS5</accession>
<comment type="subcellular location">
    <subcellularLocation>
        <location evidence="1 7">Cytoplasm</location>
    </subcellularLocation>
</comment>
<dbReference type="AlphaFoldDB" id="A0A1E8CGS5"/>
<dbReference type="FunFam" id="1.20.58.220:FF:000002">
    <property type="entry name" value="Phosphate-specific transport system accessory protein PhoU"/>
    <property type="match status" value="1"/>
</dbReference>
<protein>
    <recommendedName>
        <fullName evidence="7">Phosphate-specific transport system accessory protein PhoU</fullName>
    </recommendedName>
</protein>
<dbReference type="PANTHER" id="PTHR42930:SF3">
    <property type="entry name" value="PHOSPHATE-SPECIFIC TRANSPORT SYSTEM ACCESSORY PROTEIN PHOU"/>
    <property type="match status" value="1"/>
</dbReference>
<keyword evidence="4 7" id="KW-0963">Cytoplasm</keyword>
<sequence>MKTDAGVHGHHISQQFNQELEEIKSSMLEMGGLVEHQLGDALSALISADSDLGTTVRAKDDAVNDMEINIDEACNRILARRQPAASDLRLVLAIIKATNDLERIGDEAAKIARLAIELADQGDSSKGYVEIRHIGERVRHMVNMALDAFARYDAEAALAVAREDVSVDLEYGTAMREMITYMIEDPRSITRVLNVIWALRSLERVGDHAKNIAEHVVYMVMGTDVRHAGLSGMEEQVKAELK</sequence>
<evidence type="ECO:0000256" key="1">
    <source>
        <dbReference type="ARBA" id="ARBA00004496"/>
    </source>
</evidence>
<dbReference type="Pfam" id="PF01895">
    <property type="entry name" value="PhoU"/>
    <property type="match status" value="2"/>
</dbReference>
<evidence type="ECO:0000256" key="6">
    <source>
        <dbReference type="ARBA" id="ARBA00056181"/>
    </source>
</evidence>
<dbReference type="Gene3D" id="1.20.58.220">
    <property type="entry name" value="Phosphate transport system protein phou homolog 2, domain 2"/>
    <property type="match status" value="2"/>
</dbReference>
<keyword evidence="10" id="KW-1185">Reference proteome</keyword>
<dbReference type="OrthoDB" id="9814256at2"/>
<evidence type="ECO:0000256" key="2">
    <source>
        <dbReference type="ARBA" id="ARBA00008107"/>
    </source>
</evidence>
<dbReference type="EMBL" id="MASR01000002">
    <property type="protein sequence ID" value="OFE11644.1"/>
    <property type="molecule type" value="Genomic_DNA"/>
</dbReference>
<evidence type="ECO:0000256" key="5">
    <source>
        <dbReference type="ARBA" id="ARBA00022592"/>
    </source>
</evidence>
<dbReference type="GO" id="GO:0006817">
    <property type="term" value="P:phosphate ion transport"/>
    <property type="evidence" value="ECO:0007669"/>
    <property type="project" value="UniProtKB-KW"/>
</dbReference>
<dbReference type="NCBIfam" id="TIGR02135">
    <property type="entry name" value="phoU_full"/>
    <property type="match status" value="1"/>
</dbReference>
<dbReference type="GO" id="GO:0030643">
    <property type="term" value="P:intracellular phosphate ion homeostasis"/>
    <property type="evidence" value="ECO:0007669"/>
    <property type="project" value="InterPro"/>
</dbReference>
<dbReference type="SUPFAM" id="SSF109755">
    <property type="entry name" value="PhoU-like"/>
    <property type="match status" value="1"/>
</dbReference>
<evidence type="ECO:0000256" key="3">
    <source>
        <dbReference type="ARBA" id="ARBA00022448"/>
    </source>
</evidence>
<dbReference type="STRING" id="1524254.PHACT_14080"/>
<feature type="domain" description="PhoU" evidence="8">
    <location>
        <begin position="131"/>
        <end position="216"/>
    </location>
</feature>
<dbReference type="GO" id="GO:0045936">
    <property type="term" value="P:negative regulation of phosphate metabolic process"/>
    <property type="evidence" value="ECO:0007669"/>
    <property type="project" value="InterPro"/>
</dbReference>
<organism evidence="9 10">
    <name type="scientific">Pseudohongiella acticola</name>
    <dbReference type="NCBI Taxonomy" id="1524254"/>
    <lineage>
        <taxon>Bacteria</taxon>
        <taxon>Pseudomonadati</taxon>
        <taxon>Pseudomonadota</taxon>
        <taxon>Gammaproteobacteria</taxon>
        <taxon>Pseudomonadales</taxon>
        <taxon>Pseudohongiellaceae</taxon>
        <taxon>Pseudohongiella</taxon>
    </lineage>
</organism>